<comment type="caution">
    <text evidence="5">The sequence shown here is derived from an EMBL/GenBank/DDBJ whole genome shotgun (WGS) entry which is preliminary data.</text>
</comment>
<dbReference type="HOGENOM" id="CLU_021095_10_4_10"/>
<dbReference type="eggNOG" id="COG0732">
    <property type="taxonomic scope" value="Bacteria"/>
</dbReference>
<evidence type="ECO:0000259" key="4">
    <source>
        <dbReference type="Pfam" id="PF01420"/>
    </source>
</evidence>
<keyword evidence="3" id="KW-0238">DNA-binding</keyword>
<dbReference type="InterPro" id="IPR000055">
    <property type="entry name" value="Restrct_endonuc_typeI_TRD"/>
</dbReference>
<proteinExistence type="inferred from homology"/>
<evidence type="ECO:0000313" key="5">
    <source>
        <dbReference type="EMBL" id="EDU98937.1"/>
    </source>
</evidence>
<dbReference type="SUPFAM" id="SSF116734">
    <property type="entry name" value="DNA methylase specificity domain"/>
    <property type="match status" value="2"/>
</dbReference>
<dbReference type="PANTHER" id="PTHR43140:SF1">
    <property type="entry name" value="TYPE I RESTRICTION ENZYME ECOKI SPECIFICITY SUBUNIT"/>
    <property type="match status" value="1"/>
</dbReference>
<dbReference type="PANTHER" id="PTHR43140">
    <property type="entry name" value="TYPE-1 RESTRICTION ENZYME ECOKI SPECIFICITY PROTEIN"/>
    <property type="match status" value="1"/>
</dbReference>
<dbReference type="RefSeq" id="WP_007571732.1">
    <property type="nucleotide sequence ID" value="NZ_DS981511.1"/>
</dbReference>
<dbReference type="CDD" id="cd17246">
    <property type="entry name" value="RMtype1_S_SonII-TRD2-CR2_like"/>
    <property type="match status" value="1"/>
</dbReference>
<dbReference type="EMBL" id="ABIY02000125">
    <property type="protein sequence ID" value="EDU98937.1"/>
    <property type="molecule type" value="Genomic_DNA"/>
</dbReference>
<evidence type="ECO:0000256" key="2">
    <source>
        <dbReference type="ARBA" id="ARBA00022747"/>
    </source>
</evidence>
<gene>
    <name evidence="5" type="ORF">BACCOP_04051</name>
</gene>
<evidence type="ECO:0000313" key="6">
    <source>
        <dbReference type="Proteomes" id="UP000003146"/>
    </source>
</evidence>
<dbReference type="STRING" id="470145.BACCOP_04051"/>
<dbReference type="OrthoDB" id="2234796at2"/>
<name>B3JQ19_9BACT</name>
<dbReference type="REBASE" id="211910">
    <property type="entry name" value="S1.BcoDORF4049P"/>
</dbReference>
<dbReference type="AlphaFoldDB" id="B3JQ19"/>
<organism evidence="5 6">
    <name type="scientific">Phocaeicola coprocola DSM 17136</name>
    <dbReference type="NCBI Taxonomy" id="470145"/>
    <lineage>
        <taxon>Bacteria</taxon>
        <taxon>Pseudomonadati</taxon>
        <taxon>Bacteroidota</taxon>
        <taxon>Bacteroidia</taxon>
        <taxon>Bacteroidales</taxon>
        <taxon>Bacteroidaceae</taxon>
        <taxon>Phocaeicola</taxon>
    </lineage>
</organism>
<dbReference type="GO" id="GO:0009307">
    <property type="term" value="P:DNA restriction-modification system"/>
    <property type="evidence" value="ECO:0007669"/>
    <property type="project" value="UniProtKB-KW"/>
</dbReference>
<feature type="domain" description="Type I restriction modification DNA specificity" evidence="4">
    <location>
        <begin position="303"/>
        <end position="459"/>
    </location>
</feature>
<accession>B3JQ19</accession>
<dbReference type="Gene3D" id="3.90.220.20">
    <property type="entry name" value="DNA methylase specificity domains"/>
    <property type="match status" value="2"/>
</dbReference>
<evidence type="ECO:0000256" key="1">
    <source>
        <dbReference type="ARBA" id="ARBA00010923"/>
    </source>
</evidence>
<protein>
    <submittedName>
        <fullName evidence="5">Type I restriction modification DNA specificity domain protein</fullName>
    </submittedName>
</protein>
<evidence type="ECO:0000256" key="3">
    <source>
        <dbReference type="ARBA" id="ARBA00023125"/>
    </source>
</evidence>
<sequence length="468" mass="53184">MDTKKLRQKILDLAIHGKLVPQDPNDEPASVLLERIKAEKERLIKEGKIKKSKKSTKASDTPHYENVPFEVPESWVWCKFQDCMDVRDGTHDSPKYTQEGYPLITSKDFKNGQFDFSKTRYISEVDYKNIIKRSKVDIGDILYSMIGGNIGSMIYIQHDNYFDMAIKNVALFKPYQNSDISTKYIAYFLESKIKEYQAIAIGGAQPFVGLDIFRNTLVPLPPLAEQHRIITEIEKWLALIDQIEQGKVDLQTIIKQTKSKILDLAIHGKLVPQDPNDEPAIKLLKRINPDFTPCDNGHSRKLPQGWAYCQLSNVLKITMGQSPKGDSLNNKRGIEFHQGKICFSDKFLLESGIFTNEPTKIAEPNSILLCVRAPVGVVNITKNQICIGRGLCALTPFEGNVDFYFYLLQTLQDSFDNQSTGTTFKAISGEIIRNENIILPPLAEQQRIVQKIEELFHVFDNIQNALEV</sequence>
<dbReference type="GO" id="GO:0003677">
    <property type="term" value="F:DNA binding"/>
    <property type="evidence" value="ECO:0007669"/>
    <property type="project" value="UniProtKB-KW"/>
</dbReference>
<reference evidence="5 6" key="2">
    <citation type="submission" date="2008-04" db="EMBL/GenBank/DDBJ databases">
        <authorList>
            <person name="Fulton L."/>
            <person name="Clifton S."/>
            <person name="Fulton B."/>
            <person name="Xu J."/>
            <person name="Minx P."/>
            <person name="Pepin K.H."/>
            <person name="Johnson M."/>
            <person name="Thiruvilangam P."/>
            <person name="Bhonagiri V."/>
            <person name="Nash W.E."/>
            <person name="Mardis E.R."/>
            <person name="Wilson R.K."/>
        </authorList>
    </citation>
    <scope>NUCLEOTIDE SEQUENCE [LARGE SCALE GENOMIC DNA]</scope>
    <source>
        <strain evidence="5 6">DSM 17136</strain>
    </source>
</reference>
<dbReference type="Pfam" id="PF01420">
    <property type="entry name" value="Methylase_S"/>
    <property type="match status" value="2"/>
</dbReference>
<dbReference type="InterPro" id="IPR044946">
    <property type="entry name" value="Restrct_endonuc_typeI_TRD_sf"/>
</dbReference>
<keyword evidence="2" id="KW-0680">Restriction system</keyword>
<dbReference type="PROSITE" id="PS00018">
    <property type="entry name" value="EF_HAND_1"/>
    <property type="match status" value="1"/>
</dbReference>
<feature type="domain" description="Type I restriction modification DNA specificity" evidence="4">
    <location>
        <begin position="75"/>
        <end position="245"/>
    </location>
</feature>
<dbReference type="Proteomes" id="UP000003146">
    <property type="component" value="Unassembled WGS sequence"/>
</dbReference>
<dbReference type="InterPro" id="IPR051212">
    <property type="entry name" value="Type-I_RE_S_subunit"/>
</dbReference>
<dbReference type="InterPro" id="IPR018247">
    <property type="entry name" value="EF_Hand_1_Ca_BS"/>
</dbReference>
<reference evidence="5 6" key="1">
    <citation type="submission" date="2008-04" db="EMBL/GenBank/DDBJ databases">
        <title>Draft genome sequence of Bacteroides coprocola (DSM 17136).</title>
        <authorList>
            <person name="Sudarsanam P."/>
            <person name="Ley R."/>
            <person name="Guruge J."/>
            <person name="Turnbaugh P.J."/>
            <person name="Mahowald M."/>
            <person name="Liep D."/>
            <person name="Gordon J."/>
        </authorList>
    </citation>
    <scope>NUCLEOTIDE SEQUENCE [LARGE SCALE GENOMIC DNA]</scope>
    <source>
        <strain evidence="5 6">DSM 17136</strain>
    </source>
</reference>
<comment type="similarity">
    <text evidence="1">Belongs to the type-I restriction system S methylase family.</text>
</comment>